<dbReference type="EMBL" id="JADFTT010000591">
    <property type="protein sequence ID" value="KAG5759981.1"/>
    <property type="molecule type" value="Genomic_DNA"/>
</dbReference>
<name>A0A9P7HPS6_9HYPO</name>
<evidence type="ECO:0000313" key="2">
    <source>
        <dbReference type="Proteomes" id="UP000750502"/>
    </source>
</evidence>
<dbReference type="Pfam" id="PF19535">
    <property type="entry name" value="DUF6060"/>
    <property type="match status" value="1"/>
</dbReference>
<protein>
    <submittedName>
        <fullName evidence="1">Uncharacterized protein</fullName>
    </submittedName>
</protein>
<dbReference type="Proteomes" id="UP000750502">
    <property type="component" value="Unassembled WGS sequence"/>
</dbReference>
<proteinExistence type="predicted"/>
<evidence type="ECO:0000313" key="1">
    <source>
        <dbReference type="EMBL" id="KAG5759981.1"/>
    </source>
</evidence>
<dbReference type="AlphaFoldDB" id="A0A9P7HPS6"/>
<sequence>MLEHVNLKRLVVIPYENSSWVIPKGKRGYWTWTPDMNYRPGTLDNCDGDDDLGDTDAVVCGFRIDRKGSNESDAEYRGKVVFVEDNDPNSRIKPGVRPWPDYEEAVEEAEEWEKNDVQEEESLATRLSPVIPTLVWSSLFSVFAIIYQVTPRAYISLYGDGMIGSYMEIC</sequence>
<reference evidence="1" key="2">
    <citation type="submission" date="2020-10" db="EMBL/GenBank/DDBJ databases">
        <authorList>
            <person name="Peck L.D."/>
            <person name="Nowell R.W."/>
            <person name="Flood J."/>
            <person name="Ryan M.J."/>
            <person name="Barraclough T.G."/>
        </authorList>
    </citation>
    <scope>NUCLEOTIDE SEQUENCE</scope>
    <source>
        <strain evidence="1">IMI 127659i</strain>
    </source>
</reference>
<dbReference type="InterPro" id="IPR045702">
    <property type="entry name" value="DUF6060"/>
</dbReference>
<accession>A0A9P7HPS6</accession>
<organism evidence="1 2">
    <name type="scientific">Fusarium xylarioides</name>
    <dbReference type="NCBI Taxonomy" id="221167"/>
    <lineage>
        <taxon>Eukaryota</taxon>
        <taxon>Fungi</taxon>
        <taxon>Dikarya</taxon>
        <taxon>Ascomycota</taxon>
        <taxon>Pezizomycotina</taxon>
        <taxon>Sordariomycetes</taxon>
        <taxon>Hypocreomycetidae</taxon>
        <taxon>Hypocreales</taxon>
        <taxon>Nectriaceae</taxon>
        <taxon>Fusarium</taxon>
        <taxon>Fusarium fujikuroi species complex</taxon>
    </lineage>
</organism>
<gene>
    <name evidence="1" type="ORF">H9Q72_011911</name>
</gene>
<dbReference type="OrthoDB" id="5102799at2759"/>
<reference evidence="1" key="1">
    <citation type="journal article" date="2020" name="bioRxiv">
        <title>Historical genomics reveals the evolutionary mechanisms behind multiple outbreaks of the host-specific coffee wilt pathogen Fusarium xylarioides.</title>
        <authorList>
            <person name="Peck D."/>
            <person name="Nowell R.W."/>
            <person name="Flood J."/>
            <person name="Ryan M.J."/>
            <person name="Barraclough T.G."/>
        </authorList>
    </citation>
    <scope>NUCLEOTIDE SEQUENCE</scope>
    <source>
        <strain evidence="1">IMI 127659i</strain>
    </source>
</reference>
<keyword evidence="2" id="KW-1185">Reference proteome</keyword>
<comment type="caution">
    <text evidence="1">The sequence shown here is derived from an EMBL/GenBank/DDBJ whole genome shotgun (WGS) entry which is preliminary data.</text>
</comment>